<protein>
    <recommendedName>
        <fullName evidence="4">Reverse transcriptase zinc-binding domain-containing protein</fullName>
    </recommendedName>
</protein>
<evidence type="ECO:0008006" key="4">
    <source>
        <dbReference type="Google" id="ProtNLM"/>
    </source>
</evidence>
<gene>
    <name evidence="2" type="ORF">SISSUDRAFT_983617</name>
    <name evidence="1" type="ORF">SISSUDRAFT_992876</name>
</gene>
<keyword evidence="3" id="KW-1185">Reference proteome</keyword>
<dbReference type="EMBL" id="KV428230">
    <property type="protein sequence ID" value="KZT33600.1"/>
    <property type="molecule type" value="Genomic_DNA"/>
</dbReference>
<dbReference type="Proteomes" id="UP000076798">
    <property type="component" value="Unassembled WGS sequence"/>
</dbReference>
<dbReference type="OrthoDB" id="3230070at2759"/>
<organism evidence="1 3">
    <name type="scientific">Sistotremastrum suecicum HHB10207 ss-3</name>
    <dbReference type="NCBI Taxonomy" id="1314776"/>
    <lineage>
        <taxon>Eukaryota</taxon>
        <taxon>Fungi</taxon>
        <taxon>Dikarya</taxon>
        <taxon>Basidiomycota</taxon>
        <taxon>Agaricomycotina</taxon>
        <taxon>Agaricomycetes</taxon>
        <taxon>Sistotremastrales</taxon>
        <taxon>Sistotremastraceae</taxon>
        <taxon>Sistotremastrum</taxon>
    </lineage>
</organism>
<evidence type="ECO:0000313" key="1">
    <source>
        <dbReference type="EMBL" id="KZT33600.1"/>
    </source>
</evidence>
<dbReference type="AlphaFoldDB" id="A0A165YTV5"/>
<dbReference type="STRING" id="1314776.A0A165YTV5"/>
<proteinExistence type="predicted"/>
<dbReference type="EMBL" id="KV428035">
    <property type="protein sequence ID" value="KZT40208.1"/>
    <property type="molecule type" value="Genomic_DNA"/>
</dbReference>
<evidence type="ECO:0000313" key="2">
    <source>
        <dbReference type="EMBL" id="KZT40208.1"/>
    </source>
</evidence>
<reference evidence="1 3" key="1">
    <citation type="journal article" date="2016" name="Mol. Biol. Evol.">
        <title>Comparative Genomics of Early-Diverging Mushroom-Forming Fungi Provides Insights into the Origins of Lignocellulose Decay Capabilities.</title>
        <authorList>
            <person name="Nagy L.G."/>
            <person name="Riley R."/>
            <person name="Tritt A."/>
            <person name="Adam C."/>
            <person name="Daum C."/>
            <person name="Floudas D."/>
            <person name="Sun H."/>
            <person name="Yadav J.S."/>
            <person name="Pangilinan J."/>
            <person name="Larsson K.H."/>
            <person name="Matsuura K."/>
            <person name="Barry K."/>
            <person name="Labutti K."/>
            <person name="Kuo R."/>
            <person name="Ohm R.A."/>
            <person name="Bhattacharya S.S."/>
            <person name="Shirouzu T."/>
            <person name="Yoshinaga Y."/>
            <person name="Martin F.M."/>
            <person name="Grigoriev I.V."/>
            <person name="Hibbett D.S."/>
        </authorList>
    </citation>
    <scope>NUCLEOTIDE SEQUENCE [LARGE SCALE GENOMIC DNA]</scope>
    <source>
        <strain evidence="1 3">HHB10207 ss-3</strain>
    </source>
</reference>
<name>A0A165YTV5_9AGAM</name>
<evidence type="ECO:0000313" key="3">
    <source>
        <dbReference type="Proteomes" id="UP000076798"/>
    </source>
</evidence>
<accession>A0A165YTV5</accession>
<feature type="non-terminal residue" evidence="1">
    <location>
        <position position="1"/>
    </location>
</feature>
<sequence>TEATDCPCGEPLQTRAHIIQECPLYEEDREVLRSFDRDLSLQRLLGEPEGIEALAEFIRRSDAFTKTPDRETHPGGSTS</sequence>